<dbReference type="Pfam" id="PF16280">
    <property type="entry name" value="DUF4928"/>
    <property type="match status" value="1"/>
</dbReference>
<comment type="caution">
    <text evidence="1">The sequence shown here is derived from an EMBL/GenBank/DDBJ whole genome shotgun (WGS) entry which is preliminary data.</text>
</comment>
<evidence type="ECO:0008006" key="3">
    <source>
        <dbReference type="Google" id="ProtNLM"/>
    </source>
</evidence>
<dbReference type="EMBL" id="LMWI01000001">
    <property type="protein sequence ID" value="KUJ48100.1"/>
    <property type="molecule type" value="Genomic_DNA"/>
</dbReference>
<dbReference type="AlphaFoldDB" id="A0A9X0I6W4"/>
<organism evidence="1 2">
    <name type="scientific">Micromonospora maris</name>
    <dbReference type="NCBI Taxonomy" id="1003110"/>
    <lineage>
        <taxon>Bacteria</taxon>
        <taxon>Bacillati</taxon>
        <taxon>Actinomycetota</taxon>
        <taxon>Actinomycetes</taxon>
        <taxon>Micromonosporales</taxon>
        <taxon>Micromonosporaceae</taxon>
        <taxon>Micromonospora</taxon>
    </lineage>
</organism>
<gene>
    <name evidence="1" type="ORF">ADL17_03185</name>
</gene>
<dbReference type="OMA" id="NVHEHGH"/>
<keyword evidence="2" id="KW-1185">Reference proteome</keyword>
<sequence length="342" mass="37674">MLKLLAGWGCIMDSDQATAKPIADDLIASLEHWRETKRGKKGTISANVFCAGLYVTEYLGGKYPLQRSDYLADSQVRGASGATAKNILSRHGEDRDFLKEGGRTSRMTKEVAVEIVDLLDKHPRSDDLRRLPLDELAAVARTLQAWFVDQIKVEYFGKQRIKAEFSPTTPMKLVVSALLKSAQERGGNTAGAVAQHLVGAKLALRFPKLEISNDSYTTADVQTSRPGDFLVGDTAFHVTMSPSQPLFEGRCKSNRKAGFRSRVLVPESRLAAAAQLADLARLGDYVAVQSVEDFVGTNVEEMAGFREQEIRSHLRLLLDTYNHRVAGVESDPSLLIELPENL</sequence>
<evidence type="ECO:0000313" key="2">
    <source>
        <dbReference type="Proteomes" id="UP000053246"/>
    </source>
</evidence>
<accession>A0A9X0I6W4</accession>
<reference evidence="1 2" key="1">
    <citation type="submission" date="2015-10" db="EMBL/GenBank/DDBJ databases">
        <authorList>
            <person name="Ju K.-S."/>
            <person name="Doroghazi J.R."/>
            <person name="Metcalf W.W."/>
        </authorList>
    </citation>
    <scope>NUCLEOTIDE SEQUENCE [LARGE SCALE GENOMIC DNA]</scope>
    <source>
        <strain evidence="1 2">NRRL B-24793</strain>
    </source>
</reference>
<evidence type="ECO:0000313" key="1">
    <source>
        <dbReference type="EMBL" id="KUJ48100.1"/>
    </source>
</evidence>
<dbReference type="InterPro" id="IPR032564">
    <property type="entry name" value="DUF4928"/>
</dbReference>
<dbReference type="Proteomes" id="UP000053246">
    <property type="component" value="Unassembled WGS sequence"/>
</dbReference>
<name>A0A9X0I6W4_9ACTN</name>
<protein>
    <recommendedName>
        <fullName evidence="3">DUF4928 domain-containing protein</fullName>
    </recommendedName>
</protein>
<proteinExistence type="predicted"/>